<gene>
    <name evidence="2" type="ORF">DMH04_09780</name>
</gene>
<sequence>MNPSTHPYRSPSNTSNNGSLSTNSQPHKQDRPIPAPGRARPGFRRLEFSVNNELVLRLDGTQPLSATSVEELADLCDRAEDHRESGPVTLHVTGVPPADWSKELAVGLVSKWERQVRRFERLNRVTVAVASGDCAGTALDLLLAADVRIVAPGTRLLLSWAGGATWPGMTVHRLTQQAGAAAIRRAVLLGVPIEADRALALNLIDEVSEDPAASLAELAKTADVVDGAEIAIRRQLIFEAGATAFEDALGAHLAAADRALRREAAS</sequence>
<dbReference type="InterPro" id="IPR001753">
    <property type="entry name" value="Enoyl-CoA_hydra/iso"/>
</dbReference>
<dbReference type="Proteomes" id="UP000287547">
    <property type="component" value="Unassembled WGS sequence"/>
</dbReference>
<feature type="region of interest" description="Disordered" evidence="1">
    <location>
        <begin position="1"/>
        <end position="41"/>
    </location>
</feature>
<dbReference type="InterPro" id="IPR053545">
    <property type="entry name" value="Enoyl-CoA_hydratase-like"/>
</dbReference>
<protein>
    <submittedName>
        <fullName evidence="2">Enoyl-CoA hydratase</fullName>
    </submittedName>
</protein>
<accession>A0A428ZIY1</accession>
<feature type="compositionally biased region" description="Low complexity" evidence="1">
    <location>
        <begin position="10"/>
        <end position="24"/>
    </location>
</feature>
<dbReference type="Gene3D" id="3.90.226.10">
    <property type="entry name" value="2-enoyl-CoA Hydratase, Chain A, domain 1"/>
    <property type="match status" value="1"/>
</dbReference>
<evidence type="ECO:0000256" key="1">
    <source>
        <dbReference type="SAM" id="MobiDB-lite"/>
    </source>
</evidence>
<dbReference type="PANTHER" id="PTHR43459">
    <property type="entry name" value="ENOYL-COA HYDRATASE"/>
    <property type="match status" value="1"/>
</dbReference>
<evidence type="ECO:0000313" key="3">
    <source>
        <dbReference type="Proteomes" id="UP000287547"/>
    </source>
</evidence>
<dbReference type="OrthoDB" id="6006525at2"/>
<dbReference type="AlphaFoldDB" id="A0A428ZIY1"/>
<dbReference type="GO" id="GO:0003824">
    <property type="term" value="F:catalytic activity"/>
    <property type="evidence" value="ECO:0007669"/>
    <property type="project" value="UniProtKB-ARBA"/>
</dbReference>
<dbReference type="InterPro" id="IPR029045">
    <property type="entry name" value="ClpP/crotonase-like_dom_sf"/>
</dbReference>
<dbReference type="SUPFAM" id="SSF52096">
    <property type="entry name" value="ClpP/crotonase"/>
    <property type="match status" value="1"/>
</dbReference>
<proteinExistence type="predicted"/>
<name>A0A428ZIY1_KIBAR</name>
<reference evidence="2 3" key="1">
    <citation type="submission" date="2018-05" db="EMBL/GenBank/DDBJ databases">
        <title>Evolution of GPA BGCs.</title>
        <authorList>
            <person name="Waglechner N."/>
            <person name="Wright G.D."/>
        </authorList>
    </citation>
    <scope>NUCLEOTIDE SEQUENCE [LARGE SCALE GENOMIC DNA]</scope>
    <source>
        <strain evidence="2 3">A82846</strain>
    </source>
</reference>
<dbReference type="CDD" id="cd06558">
    <property type="entry name" value="crotonase-like"/>
    <property type="match status" value="1"/>
</dbReference>
<comment type="caution">
    <text evidence="2">The sequence shown here is derived from an EMBL/GenBank/DDBJ whole genome shotgun (WGS) entry which is preliminary data.</text>
</comment>
<dbReference type="EMBL" id="QHKI01000005">
    <property type="protein sequence ID" value="RSM88053.1"/>
    <property type="molecule type" value="Genomic_DNA"/>
</dbReference>
<dbReference type="PANTHER" id="PTHR43459:SF1">
    <property type="entry name" value="EG:BACN32G11.4 PROTEIN"/>
    <property type="match status" value="1"/>
</dbReference>
<organism evidence="2 3">
    <name type="scientific">Kibdelosporangium aridum</name>
    <dbReference type="NCBI Taxonomy" id="2030"/>
    <lineage>
        <taxon>Bacteria</taxon>
        <taxon>Bacillati</taxon>
        <taxon>Actinomycetota</taxon>
        <taxon>Actinomycetes</taxon>
        <taxon>Pseudonocardiales</taxon>
        <taxon>Pseudonocardiaceae</taxon>
        <taxon>Kibdelosporangium</taxon>
    </lineage>
</organism>
<dbReference type="Pfam" id="PF00378">
    <property type="entry name" value="ECH_1"/>
    <property type="match status" value="1"/>
</dbReference>
<evidence type="ECO:0000313" key="2">
    <source>
        <dbReference type="EMBL" id="RSM88053.1"/>
    </source>
</evidence>
<dbReference type="NCBIfam" id="NF042431">
    <property type="entry name" value="EnCoAhydt_DpgB"/>
    <property type="match status" value="1"/>
</dbReference>